<proteinExistence type="predicted"/>
<evidence type="ECO:0000313" key="1">
    <source>
        <dbReference type="EMBL" id="EDM10975.1"/>
    </source>
</evidence>
<dbReference type="Proteomes" id="UP000234681">
    <property type="component" value="Chromosome 11"/>
</dbReference>
<accession>A6IQH2</accession>
<protein>
    <submittedName>
        <fullName evidence="1">RCG52956</fullName>
    </submittedName>
</protein>
<sequence length="76" mass="8627">MQLLIYSSLGMNLSTEASYLSIYGCFSQVVALVLEPGVEPSGEDARWLLLPRDGHIRPIWVKLVDFGFYYIMFIVP</sequence>
<dbReference type="AlphaFoldDB" id="A6IQH2"/>
<reference evidence="2" key="1">
    <citation type="submission" date="2005-09" db="EMBL/GenBank/DDBJ databases">
        <authorList>
            <person name="Mural R.J."/>
            <person name="Li P.W."/>
            <person name="Adams M.D."/>
            <person name="Amanatides P.G."/>
            <person name="Baden-Tillson H."/>
            <person name="Barnstead M."/>
            <person name="Chin S.H."/>
            <person name="Dew I."/>
            <person name="Evans C.A."/>
            <person name="Ferriera S."/>
            <person name="Flanigan M."/>
            <person name="Fosler C."/>
            <person name="Glodek A."/>
            <person name="Gu Z."/>
            <person name="Holt R.A."/>
            <person name="Jennings D."/>
            <person name="Kraft C.L."/>
            <person name="Lu F."/>
            <person name="Nguyen T."/>
            <person name="Nusskern D.R."/>
            <person name="Pfannkoch C.M."/>
            <person name="Sitter C."/>
            <person name="Sutton G.G."/>
            <person name="Venter J.C."/>
            <person name="Wang Z."/>
            <person name="Woodage T."/>
            <person name="Zheng X.H."/>
            <person name="Zhong F."/>
        </authorList>
    </citation>
    <scope>NUCLEOTIDE SEQUENCE [LARGE SCALE GENOMIC DNA]</scope>
    <source>
        <strain>BN</strain>
        <strain evidence="2">Sprague-Dawley</strain>
    </source>
</reference>
<evidence type="ECO:0000313" key="2">
    <source>
        <dbReference type="Proteomes" id="UP000234681"/>
    </source>
</evidence>
<dbReference type="EMBL" id="CH473967">
    <property type="protein sequence ID" value="EDM10975.1"/>
    <property type="molecule type" value="Genomic_DNA"/>
</dbReference>
<name>A6IQH2_RAT</name>
<organism evidence="1 2">
    <name type="scientific">Rattus norvegicus</name>
    <name type="common">Rat</name>
    <dbReference type="NCBI Taxonomy" id="10116"/>
    <lineage>
        <taxon>Eukaryota</taxon>
        <taxon>Metazoa</taxon>
        <taxon>Chordata</taxon>
        <taxon>Craniata</taxon>
        <taxon>Vertebrata</taxon>
        <taxon>Euteleostomi</taxon>
        <taxon>Mammalia</taxon>
        <taxon>Eutheria</taxon>
        <taxon>Euarchontoglires</taxon>
        <taxon>Glires</taxon>
        <taxon>Rodentia</taxon>
        <taxon>Myomorpha</taxon>
        <taxon>Muroidea</taxon>
        <taxon>Muridae</taxon>
        <taxon>Murinae</taxon>
        <taxon>Rattus</taxon>
    </lineage>
</organism>
<gene>
    <name evidence="1" type="ORF">rCG_52956</name>
</gene>